<accession>Q5AY79</accession>
<evidence type="ECO:0000256" key="4">
    <source>
        <dbReference type="ARBA" id="ARBA00023295"/>
    </source>
</evidence>
<keyword evidence="4 7" id="KW-0326">Glycosidase</keyword>
<dbReference type="InterPro" id="IPR041542">
    <property type="entry name" value="GH43_C2"/>
</dbReference>
<evidence type="ECO:0000313" key="9">
    <source>
        <dbReference type="EMBL" id="CBF71388.1"/>
    </source>
</evidence>
<evidence type="ECO:0000259" key="8">
    <source>
        <dbReference type="Pfam" id="PF17851"/>
    </source>
</evidence>
<dbReference type="InterPro" id="IPR023296">
    <property type="entry name" value="Glyco_hydro_beta-prop_sf"/>
</dbReference>
<dbReference type="GO" id="GO:0005975">
    <property type="term" value="P:carbohydrate metabolic process"/>
    <property type="evidence" value="ECO:0007669"/>
    <property type="project" value="InterPro"/>
</dbReference>
<dbReference type="GeneID" id="2870246"/>
<dbReference type="VEuPathDB" id="FungiDB:AN6751"/>
<dbReference type="GO" id="GO:0004553">
    <property type="term" value="F:hydrolase activity, hydrolyzing O-glycosyl compounds"/>
    <property type="evidence" value="ECO:0007669"/>
    <property type="project" value="InterPro"/>
</dbReference>
<evidence type="ECO:0000256" key="7">
    <source>
        <dbReference type="RuleBase" id="RU361187"/>
    </source>
</evidence>
<evidence type="ECO:0000256" key="2">
    <source>
        <dbReference type="ARBA" id="ARBA00022729"/>
    </source>
</evidence>
<feature type="domain" description="Beta-xylosidase C-terminal Concanavalin A-like" evidence="8">
    <location>
        <begin position="344"/>
        <end position="585"/>
    </location>
</feature>
<dbReference type="Pfam" id="PF04616">
    <property type="entry name" value="Glyco_hydro_43"/>
    <property type="match status" value="1"/>
</dbReference>
<dbReference type="InParanoid" id="Q5AY79"/>
<evidence type="ECO:0000313" key="10">
    <source>
        <dbReference type="Proteomes" id="UP000000560"/>
    </source>
</evidence>
<dbReference type="InterPro" id="IPR013320">
    <property type="entry name" value="ConA-like_dom_sf"/>
</dbReference>
<dbReference type="InterPro" id="IPR051795">
    <property type="entry name" value="Glycosyl_Hydrlase_43"/>
</dbReference>
<keyword evidence="2" id="KW-0732">Signal</keyword>
<accession>C8V1Z2</accession>
<name>Q5AY79_EMENI</name>
<dbReference type="OMA" id="QQDDRVW"/>
<feature type="site" description="Important for catalytic activity, responsible for pKa modulation of the active site Glu and correct orientation of both the proton donor and substrate" evidence="6">
    <location>
        <position position="138"/>
    </location>
</feature>
<dbReference type="KEGG" id="ani:ANIA_06751"/>
<evidence type="ECO:0000256" key="6">
    <source>
        <dbReference type="PIRSR" id="PIRSR606710-2"/>
    </source>
</evidence>
<feature type="active site" description="Proton donor" evidence="5">
    <location>
        <position position="201"/>
    </location>
</feature>
<dbReference type="PANTHER" id="PTHR42812:SF16">
    <property type="entry name" value="HYDROLASE, PUTATIVE (AFU_ORTHOLOGUE AFUA_7G06110)-RELATED"/>
    <property type="match status" value="1"/>
</dbReference>
<dbReference type="SUPFAM" id="SSF75005">
    <property type="entry name" value="Arabinanase/levansucrase/invertase"/>
    <property type="match status" value="1"/>
</dbReference>
<dbReference type="Pfam" id="PF17851">
    <property type="entry name" value="GH43_C2"/>
    <property type="match status" value="1"/>
</dbReference>
<dbReference type="OrthoDB" id="2139957at2759"/>
<evidence type="ECO:0000256" key="3">
    <source>
        <dbReference type="ARBA" id="ARBA00022801"/>
    </source>
</evidence>
<dbReference type="CAZy" id="GH43">
    <property type="family name" value="Glycoside Hydrolase Family 43"/>
</dbReference>
<dbReference type="InterPro" id="IPR006710">
    <property type="entry name" value="Glyco_hydro_43"/>
</dbReference>
<reference evidence="10" key="1">
    <citation type="journal article" date="2005" name="Nature">
        <title>Sequencing of Aspergillus nidulans and comparative analysis with A. fumigatus and A. oryzae.</title>
        <authorList>
            <person name="Galagan J.E."/>
            <person name="Calvo S.E."/>
            <person name="Cuomo C."/>
            <person name="Ma L.J."/>
            <person name="Wortman J.R."/>
            <person name="Batzoglou S."/>
            <person name="Lee S.I."/>
            <person name="Basturkmen M."/>
            <person name="Spevak C.C."/>
            <person name="Clutterbuck J."/>
            <person name="Kapitonov V."/>
            <person name="Jurka J."/>
            <person name="Scazzocchio C."/>
            <person name="Farman M."/>
            <person name="Butler J."/>
            <person name="Purcell S."/>
            <person name="Harris S."/>
            <person name="Braus G.H."/>
            <person name="Draht O."/>
            <person name="Busch S."/>
            <person name="D'Enfert C."/>
            <person name="Bouchier C."/>
            <person name="Goldman G.H."/>
            <person name="Bell-Pedersen D."/>
            <person name="Griffiths-Jones S."/>
            <person name="Doonan J.H."/>
            <person name="Yu J."/>
            <person name="Vienken K."/>
            <person name="Pain A."/>
            <person name="Freitag M."/>
            <person name="Selker E.U."/>
            <person name="Archer D.B."/>
            <person name="Penalva M.A."/>
            <person name="Oakley B.R."/>
            <person name="Momany M."/>
            <person name="Tanaka T."/>
            <person name="Kumagai T."/>
            <person name="Asai K."/>
            <person name="Machida M."/>
            <person name="Nierman W.C."/>
            <person name="Denning D.W."/>
            <person name="Caddick M."/>
            <person name="Hynes M."/>
            <person name="Paoletti M."/>
            <person name="Fischer R."/>
            <person name="Miller B."/>
            <person name="Dyer P."/>
            <person name="Sachs M.S."/>
            <person name="Osmani S.A."/>
            <person name="Birren B.W."/>
        </authorList>
    </citation>
    <scope>NUCLEOTIDE SEQUENCE [LARGE SCALE GENOMIC DNA]</scope>
    <source>
        <strain evidence="10">FGSC A4 / ATCC 38163 / CBS 112.46 / NRRL 194 / M139</strain>
    </source>
</reference>
<dbReference type="STRING" id="227321.Q5AY79"/>
<dbReference type="EMBL" id="BN001301">
    <property type="protein sequence ID" value="CBF71388.1"/>
    <property type="molecule type" value="Genomic_DNA"/>
</dbReference>
<keyword evidence="10" id="KW-1185">Reference proteome</keyword>
<dbReference type="RefSeq" id="XP_664355.1">
    <property type="nucleotide sequence ID" value="XM_659263.1"/>
</dbReference>
<reference evidence="10" key="2">
    <citation type="journal article" date="2009" name="Fungal Genet. Biol.">
        <title>The 2008 update of the Aspergillus nidulans genome annotation: a community effort.</title>
        <authorList>
            <person name="Wortman J.R."/>
            <person name="Gilsenan J.M."/>
            <person name="Joardar V."/>
            <person name="Deegan J."/>
            <person name="Clutterbuck J."/>
            <person name="Andersen M.R."/>
            <person name="Archer D."/>
            <person name="Bencina M."/>
            <person name="Braus G."/>
            <person name="Coutinho P."/>
            <person name="von Dohren H."/>
            <person name="Doonan J."/>
            <person name="Driessen A.J."/>
            <person name="Durek P."/>
            <person name="Espeso E."/>
            <person name="Fekete E."/>
            <person name="Flipphi M."/>
            <person name="Estrada C.G."/>
            <person name="Geysens S."/>
            <person name="Goldman G."/>
            <person name="de Groot P.W."/>
            <person name="Hansen K."/>
            <person name="Harris S.D."/>
            <person name="Heinekamp T."/>
            <person name="Helmstaedt K."/>
            <person name="Henrissat B."/>
            <person name="Hofmann G."/>
            <person name="Homan T."/>
            <person name="Horio T."/>
            <person name="Horiuchi H."/>
            <person name="James S."/>
            <person name="Jones M."/>
            <person name="Karaffa L."/>
            <person name="Karanyi Z."/>
            <person name="Kato M."/>
            <person name="Keller N."/>
            <person name="Kelly D.E."/>
            <person name="Kiel J.A."/>
            <person name="Kim J.M."/>
            <person name="van der Klei I.J."/>
            <person name="Klis F.M."/>
            <person name="Kovalchuk A."/>
            <person name="Krasevec N."/>
            <person name="Kubicek C.P."/>
            <person name="Liu B."/>
            <person name="Maccabe A."/>
            <person name="Meyer V."/>
            <person name="Mirabito P."/>
            <person name="Miskei M."/>
            <person name="Mos M."/>
            <person name="Mullins J."/>
            <person name="Nelson D.R."/>
            <person name="Nielsen J."/>
            <person name="Oakley B.R."/>
            <person name="Osmani S.A."/>
            <person name="Pakula T."/>
            <person name="Paszewski A."/>
            <person name="Paulsen I."/>
            <person name="Pilsyk S."/>
            <person name="Pocsi I."/>
            <person name="Punt P.J."/>
            <person name="Ram A.F."/>
            <person name="Ren Q."/>
            <person name="Robellet X."/>
            <person name="Robson G."/>
            <person name="Seiboth B."/>
            <person name="van Solingen P."/>
            <person name="Specht T."/>
            <person name="Sun J."/>
            <person name="Taheri-Talesh N."/>
            <person name="Takeshita N."/>
            <person name="Ussery D."/>
            <person name="vanKuyk P.A."/>
            <person name="Visser H."/>
            <person name="van de Vondervoort P.J."/>
            <person name="de Vries R.P."/>
            <person name="Walton J."/>
            <person name="Xiang X."/>
            <person name="Xiong Y."/>
            <person name="Zeng A.P."/>
            <person name="Brandt B.W."/>
            <person name="Cornell M.J."/>
            <person name="van den Hondel C.A."/>
            <person name="Visser J."/>
            <person name="Oliver S.G."/>
            <person name="Turner G."/>
        </authorList>
    </citation>
    <scope>GENOME REANNOTATION</scope>
    <source>
        <strain evidence="10">FGSC A4 / ATCC 38163 / CBS 112.46 / NRRL 194 / M139</strain>
    </source>
</reference>
<evidence type="ECO:0000256" key="1">
    <source>
        <dbReference type="ARBA" id="ARBA00009865"/>
    </source>
</evidence>
<dbReference type="Gene3D" id="2.115.10.20">
    <property type="entry name" value="Glycosyl hydrolase domain, family 43"/>
    <property type="match status" value="1"/>
</dbReference>
<dbReference type="AlphaFoldDB" id="Q5AY79"/>
<protein>
    <submittedName>
        <fullName evidence="9">Glycosyl hydrolase, putative (AFU_orthologue AFUA_7G06110)</fullName>
    </submittedName>
</protein>
<sequence length="591" mass="66211">MPYTNPILPGSNPDPSIVRVGDDYFLVTSTFEYTPSAPIYHSKDLIKWNLITHAITRPSQLQIQTPEPGGGVWATTIRYHEATKTFYVVAASFSRYRPQDDDRVWPRGFYVKTDWEGIWDPTGQSWSESVWLDAVGFDQDLFFDDDGTVYLSSTYRKHQRTITNGCPLKDFAIHISTIDLQTGDVTSAPKLIRSSSSGVSEGSHIFKRGKYYYLFTAEGGTESGHSEWVCRSESSPFGPWEAGPVSEVNPLFGSGISPDDEVQNTGHADFVEDTNGNWWAVFLGVRPVWRESEKRWEGSVFGRETFLSPVTWENNWPVVNSKRRITLAIDTPHLYHYTSSVEWRDDFTSGTLQLGWYRKNTPLKKDYALLACSTQPGQNARTSGGLRLLGAPYTLSTPSCPTLFLRKQTAQYCTWETKLRFLPDSVNVEAGTAVYLNYFTFVSIGIRLDPSQAETEEFRSLNNGKKERKRIIRFAPSNTHNTPGFSSKAVDFPLGSSTSAIVLRIECGDSYRFGFREVQTDAGTVPGAKQPETGEVQWVGEVSNRALVEAPLPIGAPFTGVMLGLYSVGDREAVRVPADFEYVQIRGIDQD</sequence>
<comment type="similarity">
    <text evidence="1 7">Belongs to the glycosyl hydrolase 43 family.</text>
</comment>
<feature type="active site" description="Proton acceptor" evidence="5">
    <location>
        <position position="14"/>
    </location>
</feature>
<dbReference type="SUPFAM" id="SSF49899">
    <property type="entry name" value="Concanavalin A-like lectins/glucanases"/>
    <property type="match status" value="1"/>
</dbReference>
<dbReference type="eggNOG" id="ENOG502QQH8">
    <property type="taxonomic scope" value="Eukaryota"/>
</dbReference>
<dbReference type="Gene3D" id="2.60.120.200">
    <property type="match status" value="1"/>
</dbReference>
<dbReference type="Proteomes" id="UP000000560">
    <property type="component" value="Chromosome I"/>
</dbReference>
<dbReference type="PANTHER" id="PTHR42812">
    <property type="entry name" value="BETA-XYLOSIDASE"/>
    <property type="match status" value="1"/>
</dbReference>
<keyword evidence="3 7" id="KW-0378">Hydrolase</keyword>
<gene>
    <name evidence="9" type="ORF">ANIA_06751</name>
</gene>
<proteinExistence type="inferred from homology"/>
<evidence type="ECO:0000256" key="5">
    <source>
        <dbReference type="PIRSR" id="PIRSR606710-1"/>
    </source>
</evidence>
<dbReference type="HOGENOM" id="CLU_016508_2_0_1"/>
<dbReference type="CDD" id="cd18617">
    <property type="entry name" value="GH43_XynB-like"/>
    <property type="match status" value="1"/>
</dbReference>
<organism evidence="9 10">
    <name type="scientific">Emericella nidulans (strain FGSC A4 / ATCC 38163 / CBS 112.46 / NRRL 194 / M139)</name>
    <name type="common">Aspergillus nidulans</name>
    <dbReference type="NCBI Taxonomy" id="227321"/>
    <lineage>
        <taxon>Eukaryota</taxon>
        <taxon>Fungi</taxon>
        <taxon>Dikarya</taxon>
        <taxon>Ascomycota</taxon>
        <taxon>Pezizomycotina</taxon>
        <taxon>Eurotiomycetes</taxon>
        <taxon>Eurotiomycetidae</taxon>
        <taxon>Eurotiales</taxon>
        <taxon>Aspergillaceae</taxon>
        <taxon>Aspergillus</taxon>
        <taxon>Aspergillus subgen. Nidulantes</taxon>
    </lineage>
</organism>